<dbReference type="PRINTS" id="PR01041">
    <property type="entry name" value="TRNASYNTHMET"/>
</dbReference>
<dbReference type="PANTHER" id="PTHR43326:SF1">
    <property type="entry name" value="METHIONINE--TRNA LIGASE, MITOCHONDRIAL"/>
    <property type="match status" value="1"/>
</dbReference>
<keyword evidence="4 10" id="KW-0436">Ligase</keyword>
<dbReference type="AlphaFoldDB" id="A0A2M8GKI9"/>
<dbReference type="InterPro" id="IPR014729">
    <property type="entry name" value="Rossmann-like_a/b/a_fold"/>
</dbReference>
<proteinExistence type="inferred from homology"/>
<keyword evidence="5 10" id="KW-0547">Nucleotide-binding</keyword>
<dbReference type="Proteomes" id="UP000228960">
    <property type="component" value="Unassembled WGS sequence"/>
</dbReference>
<sequence>SIGSACTTVAADVVARLHRQLGEEVFYLTGTDEHGEKVAETAEKAGLSPIDFCNQIVPKFEEAWKLLNISHNFFIRTTDSRHEKIVSEVMQKIYDGGDVYKGKYEGWYCTGCEAFKTEKELVNLHCPLHPPEKTVQKSEENWFFKLSKYTPKLIELIENNKTNYIFPESKRTEILAKLKAGVNDISISRENVKWGIPVPWDTNHTIYVWVDALINYYSATQFLKNKTEFWPANLHLLGKEILWFHTVIWQAMLLSANLPIPIKTYTHDFYTIDNQKMSKSLGNTIPPREIVDLFGTDGARYLIARSFPNNGDTDVGIARFLEKYNADLANNLGNLVSRVCKLGDKLKITNYELQIDEEYTKLVDELKLDEAISWVFTKFIDESNNRLNVVSPWKLEADDPDRITVLTECVNNLRLAAYYLTPVMPETCEKIMKALDGEIKPLPTGLFARI</sequence>
<dbReference type="SUPFAM" id="SSF47323">
    <property type="entry name" value="Anticodon-binding domain of a subclass of class I aminoacyl-tRNA synthetases"/>
    <property type="match status" value="1"/>
</dbReference>
<evidence type="ECO:0000256" key="1">
    <source>
        <dbReference type="ARBA" id="ARBA00003314"/>
    </source>
</evidence>
<dbReference type="InterPro" id="IPR009080">
    <property type="entry name" value="tRNAsynth_Ia_anticodon-bd"/>
</dbReference>
<dbReference type="FunFam" id="2.170.220.10:FF:000002">
    <property type="entry name" value="Methionine--tRNA ligase"/>
    <property type="match status" value="1"/>
</dbReference>
<evidence type="ECO:0000256" key="5">
    <source>
        <dbReference type="ARBA" id="ARBA00022741"/>
    </source>
</evidence>
<accession>A0A2M8GKI9</accession>
<comment type="similarity">
    <text evidence="10">Belongs to the class-I aminoacyl-tRNA synthetase family.</text>
</comment>
<protein>
    <recommendedName>
        <fullName evidence="3">Methionine--tRNA ligase</fullName>
        <ecNumber evidence="2">6.1.1.10</ecNumber>
    </recommendedName>
    <alternativeName>
        <fullName evidence="9">Methionyl-tRNA synthetase</fullName>
    </alternativeName>
</protein>
<evidence type="ECO:0000256" key="8">
    <source>
        <dbReference type="ARBA" id="ARBA00023146"/>
    </source>
</evidence>
<evidence type="ECO:0000256" key="10">
    <source>
        <dbReference type="RuleBase" id="RU363039"/>
    </source>
</evidence>
<comment type="caution">
    <text evidence="12">The sequence shown here is derived from an EMBL/GenBank/DDBJ whole genome shotgun (WGS) entry which is preliminary data.</text>
</comment>
<keyword evidence="8 10" id="KW-0030">Aminoacyl-tRNA synthetase</keyword>
<dbReference type="GO" id="GO:0004825">
    <property type="term" value="F:methionine-tRNA ligase activity"/>
    <property type="evidence" value="ECO:0007669"/>
    <property type="project" value="UniProtKB-EC"/>
</dbReference>
<evidence type="ECO:0000256" key="6">
    <source>
        <dbReference type="ARBA" id="ARBA00022840"/>
    </source>
</evidence>
<dbReference type="InterPro" id="IPR015413">
    <property type="entry name" value="Methionyl/Leucyl_tRNA_Synth"/>
</dbReference>
<feature type="non-terminal residue" evidence="12">
    <location>
        <position position="1"/>
    </location>
</feature>
<dbReference type="InterPro" id="IPR014758">
    <property type="entry name" value="Met-tRNA_synth"/>
</dbReference>
<evidence type="ECO:0000313" key="12">
    <source>
        <dbReference type="EMBL" id="PJC81048.1"/>
    </source>
</evidence>
<evidence type="ECO:0000256" key="7">
    <source>
        <dbReference type="ARBA" id="ARBA00022917"/>
    </source>
</evidence>
<dbReference type="EMBL" id="PFQM01000014">
    <property type="protein sequence ID" value="PJC81048.1"/>
    <property type="molecule type" value="Genomic_DNA"/>
</dbReference>
<dbReference type="InterPro" id="IPR023457">
    <property type="entry name" value="Met-tRNA_synth_2"/>
</dbReference>
<dbReference type="Pfam" id="PF09334">
    <property type="entry name" value="tRNA-synt_1g"/>
    <property type="match status" value="2"/>
</dbReference>
<dbReference type="EC" id="6.1.1.10" evidence="2"/>
<dbReference type="SUPFAM" id="SSF52374">
    <property type="entry name" value="Nucleotidylyl transferase"/>
    <property type="match status" value="1"/>
</dbReference>
<evidence type="ECO:0000256" key="3">
    <source>
        <dbReference type="ARBA" id="ARBA00018753"/>
    </source>
</evidence>
<evidence type="ECO:0000256" key="2">
    <source>
        <dbReference type="ARBA" id="ARBA00012838"/>
    </source>
</evidence>
<keyword evidence="6 10" id="KW-0067">ATP-binding</keyword>
<feature type="domain" description="Methionyl/Leucyl tRNA synthetase" evidence="11">
    <location>
        <begin position="2"/>
        <end position="128"/>
    </location>
</feature>
<dbReference type="PANTHER" id="PTHR43326">
    <property type="entry name" value="METHIONYL-TRNA SYNTHETASE"/>
    <property type="match status" value="1"/>
</dbReference>
<dbReference type="Gene3D" id="3.40.50.620">
    <property type="entry name" value="HUPs"/>
    <property type="match status" value="1"/>
</dbReference>
<gene>
    <name evidence="12" type="ORF">CO009_00570</name>
</gene>
<organism evidence="12 13">
    <name type="scientific">Candidatus Shapirobacteria bacterium CG_4_8_14_3_um_filter_35_11</name>
    <dbReference type="NCBI Taxonomy" id="1974874"/>
    <lineage>
        <taxon>Bacteria</taxon>
        <taxon>Candidatus Shapironibacteriota</taxon>
    </lineage>
</organism>
<dbReference type="GO" id="GO:0006431">
    <property type="term" value="P:methionyl-tRNA aminoacylation"/>
    <property type="evidence" value="ECO:0007669"/>
    <property type="project" value="InterPro"/>
</dbReference>
<dbReference type="InterPro" id="IPR033911">
    <property type="entry name" value="MetRS_core"/>
</dbReference>
<evidence type="ECO:0000256" key="4">
    <source>
        <dbReference type="ARBA" id="ARBA00022598"/>
    </source>
</evidence>
<dbReference type="Gene3D" id="2.170.220.10">
    <property type="match status" value="1"/>
</dbReference>
<evidence type="ECO:0000259" key="11">
    <source>
        <dbReference type="Pfam" id="PF09334"/>
    </source>
</evidence>
<name>A0A2M8GKI9_9BACT</name>
<dbReference type="NCBIfam" id="TIGR00398">
    <property type="entry name" value="metG"/>
    <property type="match status" value="1"/>
</dbReference>
<keyword evidence="7 10" id="KW-0648">Protein biosynthesis</keyword>
<dbReference type="Gene3D" id="1.10.730.10">
    <property type="entry name" value="Isoleucyl-tRNA Synthetase, Domain 1"/>
    <property type="match status" value="1"/>
</dbReference>
<evidence type="ECO:0000256" key="9">
    <source>
        <dbReference type="ARBA" id="ARBA00030904"/>
    </source>
</evidence>
<reference evidence="13" key="1">
    <citation type="submission" date="2017-09" db="EMBL/GenBank/DDBJ databases">
        <title>Depth-based differentiation of microbial function through sediment-hosted aquifers and enrichment of novel symbionts in the deep terrestrial subsurface.</title>
        <authorList>
            <person name="Probst A.J."/>
            <person name="Ladd B."/>
            <person name="Jarett J.K."/>
            <person name="Geller-Mcgrath D.E."/>
            <person name="Sieber C.M.K."/>
            <person name="Emerson J.B."/>
            <person name="Anantharaman K."/>
            <person name="Thomas B.C."/>
            <person name="Malmstrom R."/>
            <person name="Stieglmeier M."/>
            <person name="Klingl A."/>
            <person name="Woyke T."/>
            <person name="Ryan C.M."/>
            <person name="Banfield J.F."/>
        </authorList>
    </citation>
    <scope>NUCLEOTIDE SEQUENCE [LARGE SCALE GENOMIC DNA]</scope>
</reference>
<dbReference type="CDD" id="cd00814">
    <property type="entry name" value="MetRS_core"/>
    <property type="match status" value="1"/>
</dbReference>
<evidence type="ECO:0000313" key="13">
    <source>
        <dbReference type="Proteomes" id="UP000228960"/>
    </source>
</evidence>
<feature type="domain" description="Methionyl/Leucyl tRNA synthetase" evidence="11">
    <location>
        <begin position="133"/>
        <end position="339"/>
    </location>
</feature>
<dbReference type="GO" id="GO:0005524">
    <property type="term" value="F:ATP binding"/>
    <property type="evidence" value="ECO:0007669"/>
    <property type="project" value="UniProtKB-KW"/>
</dbReference>
<comment type="function">
    <text evidence="1">Is required not only for elongation of protein synthesis but also for the initiation of all mRNA translation through initiator tRNA(fMet) aminoacylation.</text>
</comment>